<dbReference type="InterPro" id="IPR051543">
    <property type="entry name" value="Serine_Peptidase_S9A"/>
</dbReference>
<dbReference type="PRINTS" id="PR00862">
    <property type="entry name" value="PROLIGOPTASE"/>
</dbReference>
<dbReference type="InterPro" id="IPR002470">
    <property type="entry name" value="Peptidase_S9A"/>
</dbReference>
<dbReference type="GO" id="GO:0005794">
    <property type="term" value="C:Golgi apparatus"/>
    <property type="evidence" value="ECO:0007669"/>
    <property type="project" value="TreeGrafter"/>
</dbReference>
<dbReference type="SUPFAM" id="SSF50993">
    <property type="entry name" value="Peptidase/esterase 'gauge' domain"/>
    <property type="match status" value="1"/>
</dbReference>
<dbReference type="Proteomes" id="UP001488838">
    <property type="component" value="Unassembled WGS sequence"/>
</dbReference>
<comment type="caution">
    <text evidence="12">The sequence shown here is derived from an EMBL/GenBank/DDBJ whole genome shotgun (WGS) entry which is preliminary data.</text>
</comment>
<organism evidence="12 13">
    <name type="scientific">Myodes glareolus</name>
    <name type="common">Bank vole</name>
    <name type="synonym">Clethrionomys glareolus</name>
    <dbReference type="NCBI Taxonomy" id="447135"/>
    <lineage>
        <taxon>Eukaryota</taxon>
        <taxon>Metazoa</taxon>
        <taxon>Chordata</taxon>
        <taxon>Craniata</taxon>
        <taxon>Vertebrata</taxon>
        <taxon>Euteleostomi</taxon>
        <taxon>Mammalia</taxon>
        <taxon>Eutheria</taxon>
        <taxon>Euarchontoglires</taxon>
        <taxon>Glires</taxon>
        <taxon>Rodentia</taxon>
        <taxon>Myomorpha</taxon>
        <taxon>Muroidea</taxon>
        <taxon>Cricetidae</taxon>
        <taxon>Arvicolinae</taxon>
        <taxon>Myodes</taxon>
    </lineage>
</organism>
<dbReference type="PANTHER" id="PTHR11757">
    <property type="entry name" value="PROTEASE FAMILY S9A OLIGOPEPTIDASE"/>
    <property type="match status" value="1"/>
</dbReference>
<keyword evidence="5 9" id="KW-0378">Hydrolase</keyword>
<protein>
    <recommendedName>
        <fullName evidence="9">Prolyl endopeptidase</fullName>
        <ecNumber evidence="9">3.4.21.-</ecNumber>
    </recommendedName>
</protein>
<evidence type="ECO:0000256" key="7">
    <source>
        <dbReference type="ARBA" id="ARBA00045448"/>
    </source>
</evidence>
<evidence type="ECO:0000259" key="11">
    <source>
        <dbReference type="Pfam" id="PF02897"/>
    </source>
</evidence>
<evidence type="ECO:0000313" key="12">
    <source>
        <dbReference type="EMBL" id="KAK7821568.1"/>
    </source>
</evidence>
<sequence length="796" mass="90767">MRDFATMQQMTKLFLRALKHSIPHLGKSMQKQNYCNFGNHYYNRIRLKKYDLQNKSKISELARNVPSRSFSCKDLLPIKPEDEKSHSESMDAFEKVRTKLETQPQEEYEIINAESSIPAYLYAADSDNYEVLFNLEELKLDQPFIDCIRVAPDEKYVAAKIRTEDSETSTCIVVKLSDQPVMEASFPNVSSFEWVKDEEDEDVLFYTFQRNLRCHDVYRATFGDNKRNERFYTEKDPSYFVFLYLTKDSRFLTLNIMNKMTSEVWLIDGLSPWDPPVLIQKRIHGVLYYVEHRDDELYILTNVGEPTEFKLMRTAADAPAIMNWDLFFTMKRNTKVVDLDMFKDHCVLFLKHSNLLYVNVIGLADDSVRSLKLPPWACGFIMETNSDPKNCPFQLCSPIRPPKYYTYKFAEGKLFEETGHEDPITKTSRVLRMEAKSKIPQVHRARALGIGLHQIPQVYGARALGIGASPDTASAPCRSPDIGLHQTPQLHGARALVIGAASDTASAPCRIPRHRGHISTDGKLVPMTIFHKMDSEDLQKKPLLVHVYGAYGMDLKMNFRPERRVLVDDGWILAYCHVRGGGELGLQWHADGRLTKKLNGLADLEACIKTLHSQGFSQPSLTTLSAFSAGGVLAGALCNAKPELLRAVTLEAPFLDVLNTMMDTTLPLTLEELEEWGNPSSDEKHKNYIKRYCPCQNIKAQHYPSIHITAYEHDERVPLKGIVNYTEKLKEAIAEHAKEAGEGYQPPNIILDVQPGGNHVIEDSHKKITAQMKFLYEELGLDSTNAFEDLKKYLKF</sequence>
<comment type="subcellular location">
    <subcellularLocation>
        <location evidence="1">Cytoplasm</location>
        <location evidence="1">Cytosol</location>
    </subcellularLocation>
</comment>
<keyword evidence="13" id="KW-1185">Reference proteome</keyword>
<dbReference type="EC" id="3.4.21.-" evidence="9"/>
<dbReference type="InterPro" id="IPR023302">
    <property type="entry name" value="Pept_S9A_N"/>
</dbReference>
<comment type="function">
    <text evidence="7">Serine peptidase whose precise substrate specificity remains unclear. Does not cleave peptides after a arginine or lysine residue. Regulates trans-Golgi network morphology and sorting by regulating the membrane binding of the AP-1 complex. May play a role in the regulation of synaptic vesicle exocytosis.</text>
</comment>
<dbReference type="Gene3D" id="3.40.50.1820">
    <property type="entry name" value="alpha/beta hydrolase"/>
    <property type="match status" value="1"/>
</dbReference>
<dbReference type="PANTHER" id="PTHR11757:SF19">
    <property type="entry name" value="PROLYL ENDOPEPTIDASE-LIKE"/>
    <property type="match status" value="1"/>
</dbReference>
<dbReference type="GO" id="GO:0004252">
    <property type="term" value="F:serine-type endopeptidase activity"/>
    <property type="evidence" value="ECO:0007669"/>
    <property type="project" value="UniProtKB-UniRule"/>
</dbReference>
<feature type="domain" description="Peptidase S9A N-terminal" evidence="11">
    <location>
        <begin position="127"/>
        <end position="413"/>
    </location>
</feature>
<name>A0AAW0J463_MYOGA</name>
<evidence type="ECO:0000256" key="6">
    <source>
        <dbReference type="ARBA" id="ARBA00022825"/>
    </source>
</evidence>
<evidence type="ECO:0000256" key="3">
    <source>
        <dbReference type="ARBA" id="ARBA00022490"/>
    </source>
</evidence>
<gene>
    <name evidence="12" type="ORF">U0070_014448</name>
</gene>
<dbReference type="InterPro" id="IPR029058">
    <property type="entry name" value="AB_hydrolase_fold"/>
</dbReference>
<comment type="subunit">
    <text evidence="8">Homodimer. Interacts with the AP-1 complex.</text>
</comment>
<dbReference type="AlphaFoldDB" id="A0AAW0J463"/>
<evidence type="ECO:0000256" key="2">
    <source>
        <dbReference type="ARBA" id="ARBA00005228"/>
    </source>
</evidence>
<dbReference type="Gene3D" id="2.130.10.120">
    <property type="entry name" value="Prolyl oligopeptidase, N-terminal domain"/>
    <property type="match status" value="1"/>
</dbReference>
<dbReference type="GO" id="GO:0005829">
    <property type="term" value="C:cytosol"/>
    <property type="evidence" value="ECO:0007669"/>
    <property type="project" value="UniProtKB-SubCell"/>
</dbReference>
<evidence type="ECO:0000256" key="5">
    <source>
        <dbReference type="ARBA" id="ARBA00022801"/>
    </source>
</evidence>
<dbReference type="InterPro" id="IPR001375">
    <property type="entry name" value="Peptidase_S9_cat"/>
</dbReference>
<feature type="domain" description="Peptidase S9 prolyl oligopeptidase catalytic" evidence="10">
    <location>
        <begin position="559"/>
        <end position="774"/>
    </location>
</feature>
<dbReference type="FunFam" id="3.40.50.1820:FF:000050">
    <property type="entry name" value="prolyl endopeptidase-like isoform X2"/>
    <property type="match status" value="1"/>
</dbReference>
<evidence type="ECO:0000256" key="4">
    <source>
        <dbReference type="ARBA" id="ARBA00022670"/>
    </source>
</evidence>
<keyword evidence="4 9" id="KW-0645">Protease</keyword>
<evidence type="ECO:0000256" key="1">
    <source>
        <dbReference type="ARBA" id="ARBA00004514"/>
    </source>
</evidence>
<evidence type="ECO:0000256" key="9">
    <source>
        <dbReference type="RuleBase" id="RU368024"/>
    </source>
</evidence>
<accession>A0AAW0J463</accession>
<reference evidence="12 13" key="1">
    <citation type="journal article" date="2023" name="bioRxiv">
        <title>Conserved and derived expression patterns and positive selection on dental genes reveal complex evolutionary context of ever-growing rodent molars.</title>
        <authorList>
            <person name="Calamari Z.T."/>
            <person name="Song A."/>
            <person name="Cohen E."/>
            <person name="Akter M."/>
            <person name="Roy R.D."/>
            <person name="Hallikas O."/>
            <person name="Christensen M.M."/>
            <person name="Li P."/>
            <person name="Marangoni P."/>
            <person name="Jernvall J."/>
            <person name="Klein O.D."/>
        </authorList>
    </citation>
    <scope>NUCLEOTIDE SEQUENCE [LARGE SCALE GENOMIC DNA]</scope>
    <source>
        <strain evidence="12">V071</strain>
    </source>
</reference>
<evidence type="ECO:0000313" key="13">
    <source>
        <dbReference type="Proteomes" id="UP001488838"/>
    </source>
</evidence>
<dbReference type="EMBL" id="JBBHLL010000064">
    <property type="protein sequence ID" value="KAK7821568.1"/>
    <property type="molecule type" value="Genomic_DNA"/>
</dbReference>
<dbReference type="Pfam" id="PF02897">
    <property type="entry name" value="Peptidase_S9_N"/>
    <property type="match status" value="1"/>
</dbReference>
<dbReference type="FunFam" id="2.130.10.120:FF:000002">
    <property type="entry name" value="prolyl endopeptidase-like isoform X1"/>
    <property type="match status" value="1"/>
</dbReference>
<evidence type="ECO:0000256" key="8">
    <source>
        <dbReference type="ARBA" id="ARBA00046730"/>
    </source>
</evidence>
<comment type="similarity">
    <text evidence="2 9">Belongs to the peptidase S9A family.</text>
</comment>
<dbReference type="SUPFAM" id="SSF53474">
    <property type="entry name" value="alpha/beta-Hydrolases"/>
    <property type="match status" value="1"/>
</dbReference>
<evidence type="ECO:0000259" key="10">
    <source>
        <dbReference type="Pfam" id="PF00326"/>
    </source>
</evidence>
<dbReference type="Pfam" id="PF00326">
    <property type="entry name" value="Peptidase_S9"/>
    <property type="match status" value="1"/>
</dbReference>
<proteinExistence type="inferred from homology"/>
<keyword evidence="6 9" id="KW-0720">Serine protease</keyword>
<keyword evidence="3" id="KW-0963">Cytoplasm</keyword>
<dbReference type="GO" id="GO:0005856">
    <property type="term" value="C:cytoskeleton"/>
    <property type="evidence" value="ECO:0007669"/>
    <property type="project" value="TreeGrafter"/>
</dbReference>
<dbReference type="GO" id="GO:0006508">
    <property type="term" value="P:proteolysis"/>
    <property type="evidence" value="ECO:0007669"/>
    <property type="project" value="UniProtKB-KW"/>
</dbReference>